<reference evidence="1" key="1">
    <citation type="submission" date="2022-06" db="EMBL/GenBank/DDBJ databases">
        <title>Phylogenomic reconstructions and comparative analyses of Kickxellomycotina fungi.</title>
        <authorList>
            <person name="Reynolds N.K."/>
            <person name="Stajich J.E."/>
            <person name="Barry K."/>
            <person name="Grigoriev I.V."/>
            <person name="Crous P."/>
            <person name="Smith M.E."/>
        </authorList>
    </citation>
    <scope>NUCLEOTIDE SEQUENCE</scope>
    <source>
        <strain evidence="1">RSA 2271</strain>
    </source>
</reference>
<keyword evidence="2" id="KW-1185">Reference proteome</keyword>
<comment type="caution">
    <text evidence="1">The sequence shown here is derived from an EMBL/GenBank/DDBJ whole genome shotgun (WGS) entry which is preliminary data.</text>
</comment>
<evidence type="ECO:0000313" key="1">
    <source>
        <dbReference type="EMBL" id="KAJ1672198.1"/>
    </source>
</evidence>
<evidence type="ECO:0000313" key="2">
    <source>
        <dbReference type="Proteomes" id="UP001145114"/>
    </source>
</evidence>
<feature type="non-terminal residue" evidence="1">
    <location>
        <position position="1"/>
    </location>
</feature>
<protein>
    <submittedName>
        <fullName evidence="1">Uncharacterized protein</fullName>
    </submittedName>
</protein>
<sequence>VRMLLTSIIRSGAYITPSLYIPRRIWFQTEIRVYAVETKLAAIEQIVFTLSQAQSITLPELSLLFTTAPASATDDDGGQHRRREAEMLAAACMEVTQWLDEVERMAEQVRRMLSKKLKFISPARQGFQHGAAVAGHHQRQMSTTMASMGSPKSPNLDQGSGSDQIFGSDSVPPAGGAAAAGEAGNGSTGRQQPGHYRGSNAATISGGGGSHSKNCGTPQAASGDAFTWNDTTPTAAAERRDSSIDGASIHNTQRQLVITRDSRGQMNTDASGHYHYASSMLSVSSNSQSIANGPSGRFRGL</sequence>
<name>A0ACC1H9Y8_9FUNG</name>
<organism evidence="1 2">
    <name type="scientific">Spiromyces aspiralis</name>
    <dbReference type="NCBI Taxonomy" id="68401"/>
    <lineage>
        <taxon>Eukaryota</taxon>
        <taxon>Fungi</taxon>
        <taxon>Fungi incertae sedis</taxon>
        <taxon>Zoopagomycota</taxon>
        <taxon>Kickxellomycotina</taxon>
        <taxon>Kickxellomycetes</taxon>
        <taxon>Kickxellales</taxon>
        <taxon>Kickxellaceae</taxon>
        <taxon>Spiromyces</taxon>
    </lineage>
</organism>
<gene>
    <name evidence="1" type="ORF">EV182_007252</name>
</gene>
<dbReference type="Proteomes" id="UP001145114">
    <property type="component" value="Unassembled WGS sequence"/>
</dbReference>
<feature type="non-terminal residue" evidence="1">
    <location>
        <position position="301"/>
    </location>
</feature>
<dbReference type="EMBL" id="JAMZIH010008435">
    <property type="protein sequence ID" value="KAJ1672198.1"/>
    <property type="molecule type" value="Genomic_DNA"/>
</dbReference>
<proteinExistence type="predicted"/>
<accession>A0ACC1H9Y8</accession>